<dbReference type="EMBL" id="JARQWQ010000010">
    <property type="protein sequence ID" value="KAK2569264.1"/>
    <property type="molecule type" value="Genomic_DNA"/>
</dbReference>
<evidence type="ECO:0000313" key="4">
    <source>
        <dbReference type="Proteomes" id="UP001249851"/>
    </source>
</evidence>
<protein>
    <submittedName>
        <fullName evidence="3">WW domain-binding protein 2</fullName>
    </submittedName>
</protein>
<reference evidence="3" key="1">
    <citation type="journal article" date="2023" name="G3 (Bethesda)">
        <title>Whole genome assembly and annotation of the endangered Caribbean coral Acropora cervicornis.</title>
        <authorList>
            <person name="Selwyn J.D."/>
            <person name="Vollmer S.V."/>
        </authorList>
    </citation>
    <scope>NUCLEOTIDE SEQUENCE</scope>
    <source>
        <strain evidence="3">K2</strain>
    </source>
</reference>
<feature type="region of interest" description="Disordered" evidence="1">
    <location>
        <begin position="208"/>
        <end position="229"/>
    </location>
</feature>
<dbReference type="Pfam" id="PF02893">
    <property type="entry name" value="GRAM"/>
    <property type="match status" value="1"/>
</dbReference>
<keyword evidence="4" id="KW-1185">Reference proteome</keyword>
<dbReference type="GO" id="GO:0005634">
    <property type="term" value="C:nucleus"/>
    <property type="evidence" value="ECO:0007669"/>
    <property type="project" value="TreeGrafter"/>
</dbReference>
<evidence type="ECO:0000313" key="3">
    <source>
        <dbReference type="EMBL" id="KAK2569264.1"/>
    </source>
</evidence>
<accession>A0AAD9QXD3</accession>
<sequence length="267" mass="28655">MSVNKIQCNGGRLTLHGDYVVYHQDGVEFTLEGDEIPGFLKGSKKGNIFITSQKVIFGPTTSSKYGSFSMNFHSIRNVEVKQPMFGANSVIGDVISEQDGGWQGRGTFKVTFNSGGATEFAQLFKCAVASAQRPGSHPPPPALGQPVFVNSNGYIHNNGYQPYAGYYGAPGQAFYPSPTPGTYPAYPPPVGVMGQPPPYQPQEYLPAYPGHSAPSAPPPTEGHASYTYGSGSMEREAYNTGQNVYVPAPQPPPPYAPPVYSNHKKNV</sequence>
<comment type="caution">
    <text evidence="3">The sequence shown here is derived from an EMBL/GenBank/DDBJ whole genome shotgun (WGS) entry which is preliminary data.</text>
</comment>
<dbReference type="SUPFAM" id="SSF50729">
    <property type="entry name" value="PH domain-like"/>
    <property type="match status" value="1"/>
</dbReference>
<proteinExistence type="predicted"/>
<name>A0AAD9QXD3_ACRCE</name>
<dbReference type="PANTHER" id="PTHR31606">
    <property type="entry name" value="WW DOMAIN BINDING PROTEIN 2, ISOFORM E"/>
    <property type="match status" value="1"/>
</dbReference>
<feature type="domain" description="GRAM" evidence="2">
    <location>
        <begin position="42"/>
        <end position="122"/>
    </location>
</feature>
<evidence type="ECO:0000256" key="1">
    <source>
        <dbReference type="SAM" id="MobiDB-lite"/>
    </source>
</evidence>
<dbReference type="GO" id="GO:0003713">
    <property type="term" value="F:transcription coactivator activity"/>
    <property type="evidence" value="ECO:0007669"/>
    <property type="project" value="InterPro"/>
</dbReference>
<dbReference type="Proteomes" id="UP001249851">
    <property type="component" value="Unassembled WGS sequence"/>
</dbReference>
<dbReference type="CDD" id="cd13214">
    <property type="entry name" value="PH-GRAM_WBP2"/>
    <property type="match status" value="1"/>
</dbReference>
<organism evidence="3 4">
    <name type="scientific">Acropora cervicornis</name>
    <name type="common">Staghorn coral</name>
    <dbReference type="NCBI Taxonomy" id="6130"/>
    <lineage>
        <taxon>Eukaryota</taxon>
        <taxon>Metazoa</taxon>
        <taxon>Cnidaria</taxon>
        <taxon>Anthozoa</taxon>
        <taxon>Hexacorallia</taxon>
        <taxon>Scleractinia</taxon>
        <taxon>Astrocoeniina</taxon>
        <taxon>Acroporidae</taxon>
        <taxon>Acropora</taxon>
    </lineage>
</organism>
<dbReference type="InterPro" id="IPR044852">
    <property type="entry name" value="WBP2-like"/>
</dbReference>
<gene>
    <name evidence="3" type="ORF">P5673_006172</name>
</gene>
<feature type="compositionally biased region" description="Pro residues" evidence="1">
    <location>
        <begin position="248"/>
        <end position="257"/>
    </location>
</feature>
<evidence type="ECO:0000259" key="2">
    <source>
        <dbReference type="Pfam" id="PF02893"/>
    </source>
</evidence>
<reference evidence="3" key="2">
    <citation type="journal article" date="2023" name="Science">
        <title>Genomic signatures of disease resistance in endangered staghorn corals.</title>
        <authorList>
            <person name="Vollmer S.V."/>
            <person name="Selwyn J.D."/>
            <person name="Despard B.A."/>
            <person name="Roesel C.L."/>
        </authorList>
    </citation>
    <scope>NUCLEOTIDE SEQUENCE</scope>
    <source>
        <strain evidence="3">K2</strain>
    </source>
</reference>
<dbReference type="GO" id="GO:0031490">
    <property type="term" value="F:chromatin DNA binding"/>
    <property type="evidence" value="ECO:0007669"/>
    <property type="project" value="TreeGrafter"/>
</dbReference>
<dbReference type="InterPro" id="IPR004182">
    <property type="entry name" value="GRAM"/>
</dbReference>
<dbReference type="PANTHER" id="PTHR31606:SF1">
    <property type="entry name" value="WW DOMAIN BINDING PROTEIN 2, ISOFORM E"/>
    <property type="match status" value="1"/>
</dbReference>
<dbReference type="AlphaFoldDB" id="A0AAD9QXD3"/>
<feature type="region of interest" description="Disordered" evidence="1">
    <location>
        <begin position="243"/>
        <end position="267"/>
    </location>
</feature>